<dbReference type="Proteomes" id="UP000284243">
    <property type="component" value="Unassembled WGS sequence"/>
</dbReference>
<proteinExistence type="inferred from homology"/>
<dbReference type="RefSeq" id="WP_022160642.1">
    <property type="nucleotide sequence ID" value="NZ_CABJFF010000003.1"/>
</dbReference>
<dbReference type="Pfam" id="PF11307">
    <property type="entry name" value="DUF3109"/>
    <property type="match status" value="1"/>
</dbReference>
<sequence>MIQIEDTIVSFDIFVKKFCCDLAQCRGICCVEGDSGAPLEEDEPVRIETNYENIRAYMKPEGIAAVEEQGFSVIDQEGDLVTPLIQGGECAYAIEEKGSCWCAIEKAWSEGKCDFRKPISCHLYPIRVTKYEGFEALNYNRWDICGCARLKGEQAGMPLYRFLKQALIARYGEEWYEQLEYAAREIEAGNIEIPPR</sequence>
<evidence type="ECO:0000256" key="1">
    <source>
        <dbReference type="ARBA" id="ARBA00093770"/>
    </source>
</evidence>
<accession>A0A412TWL5</accession>
<reference evidence="2 3" key="1">
    <citation type="submission" date="2018-08" db="EMBL/GenBank/DDBJ databases">
        <title>A genome reference for cultivated species of the human gut microbiota.</title>
        <authorList>
            <person name="Zou Y."/>
            <person name="Xue W."/>
            <person name="Luo G."/>
        </authorList>
    </citation>
    <scope>NUCLEOTIDE SEQUENCE [LARGE SCALE GENOMIC DNA]</scope>
    <source>
        <strain evidence="2 3">AF16-14</strain>
    </source>
</reference>
<dbReference type="EMBL" id="QRYC01000003">
    <property type="protein sequence ID" value="RGU58169.1"/>
    <property type="molecule type" value="Genomic_DNA"/>
</dbReference>
<evidence type="ECO:0000313" key="3">
    <source>
        <dbReference type="Proteomes" id="UP000284243"/>
    </source>
</evidence>
<evidence type="ECO:0000313" key="2">
    <source>
        <dbReference type="EMBL" id="RGU58169.1"/>
    </source>
</evidence>
<protein>
    <submittedName>
        <fullName evidence="2">DUF3109 family protein</fullName>
    </submittedName>
</protein>
<organism evidence="2 3">
    <name type="scientific">Odoribacter splanchnicus</name>
    <dbReference type="NCBI Taxonomy" id="28118"/>
    <lineage>
        <taxon>Bacteria</taxon>
        <taxon>Pseudomonadati</taxon>
        <taxon>Bacteroidota</taxon>
        <taxon>Bacteroidia</taxon>
        <taxon>Bacteroidales</taxon>
        <taxon>Odoribacteraceae</taxon>
        <taxon>Odoribacter</taxon>
    </lineage>
</organism>
<name>A0A412TWL5_9BACT</name>
<gene>
    <name evidence="2" type="ORF">DWW57_03700</name>
</gene>
<dbReference type="AlphaFoldDB" id="A0A412TWL5"/>
<comment type="caution">
    <text evidence="2">The sequence shown here is derived from an EMBL/GenBank/DDBJ whole genome shotgun (WGS) entry which is preliminary data.</text>
</comment>
<comment type="similarity">
    <text evidence="1">Belongs to the Rv0495c family.</text>
</comment>
<dbReference type="InterPro" id="IPR021458">
    <property type="entry name" value="Rv0495c"/>
</dbReference>